<reference evidence="5" key="2">
    <citation type="submission" date="2013-09" db="EMBL/GenBank/DDBJ databases">
        <title>Draft genome sequence of Anaerotruncus colihominis(DSM 17241).</title>
        <authorList>
            <person name="Sudarsanam P."/>
            <person name="Ley R."/>
            <person name="Guruge J."/>
            <person name="Turnbaugh P.J."/>
            <person name="Mahowald M."/>
            <person name="Liep D."/>
            <person name="Gordon J."/>
        </authorList>
    </citation>
    <scope>NUCLEOTIDE SEQUENCE</scope>
    <source>
        <strain evidence="5">DSM 17241</strain>
    </source>
</reference>
<keyword evidence="3" id="KW-0786">Thiamine pyrophosphate</keyword>
<comment type="similarity">
    <text evidence="2">Belongs to the transketolase family.</text>
</comment>
<gene>
    <name evidence="5" type="ORF">ANACOL_03298</name>
</gene>
<name>B0PES0_9FIRM</name>
<comment type="caution">
    <text evidence="5">The sequence shown here is derived from an EMBL/GenBank/DDBJ whole genome shotgun (WGS) entry which is preliminary data.</text>
</comment>
<dbReference type="Gene3D" id="3.40.50.970">
    <property type="match status" value="1"/>
</dbReference>
<dbReference type="Proteomes" id="UP000003803">
    <property type="component" value="Unassembled WGS sequence"/>
</dbReference>
<dbReference type="AlphaFoldDB" id="B0PES0"/>
<comment type="cofactor">
    <cofactor evidence="1">
        <name>thiamine diphosphate</name>
        <dbReference type="ChEBI" id="CHEBI:58937"/>
    </cofactor>
</comment>
<keyword evidence="6" id="KW-1185">Reference proteome</keyword>
<dbReference type="STRING" id="169435.ERS852551_00304"/>
<evidence type="ECO:0000259" key="4">
    <source>
        <dbReference type="Pfam" id="PF00456"/>
    </source>
</evidence>
<accession>B0PES0</accession>
<dbReference type="HOGENOM" id="CLU_009227_4_1_9"/>
<sequence length="300" mass="32511">MRKGGRLSVCGDPRRIEAKCGWYGDDMNKSQLERTANRIRKGIVSSIHSARAGHPGGSLSAADILTALYFHEMNIDPANPQAPERDRFVLSKGHAAPALYATLAERGYFDAAELNSLRQIGSILQGHPDMKHIPGVDMSTGSLGQGISAAVGMAISAKLRGKAYRVYALLGDGELQEGQVWEASMLAAHRELDNLTVIVDNNGLQIDGDIRQVCSPYPIDQKFAAFGFHVVRINAHDFGQILDAFGEARAVKGRPTAIIARSVKGKGVSFMENQASWHGVAPNDEQYVQAMEELNRMGDA</sequence>
<protein>
    <submittedName>
        <fullName evidence="5">Transketolase, thiamine diphosphate binding domain protein</fullName>
    </submittedName>
</protein>
<evidence type="ECO:0000313" key="6">
    <source>
        <dbReference type="Proteomes" id="UP000003803"/>
    </source>
</evidence>
<feature type="domain" description="Transketolase N-terminal" evidence="4">
    <location>
        <begin position="34"/>
        <end position="289"/>
    </location>
</feature>
<dbReference type="EMBL" id="ABGD02000025">
    <property type="protein sequence ID" value="EDS09853.1"/>
    <property type="molecule type" value="Genomic_DNA"/>
</dbReference>
<dbReference type="eggNOG" id="COG3959">
    <property type="taxonomic scope" value="Bacteria"/>
</dbReference>
<dbReference type="CDD" id="cd02012">
    <property type="entry name" value="TPP_TK"/>
    <property type="match status" value="1"/>
</dbReference>
<dbReference type="PANTHER" id="PTHR47514">
    <property type="entry name" value="TRANSKETOLASE N-TERMINAL SECTION-RELATED"/>
    <property type="match status" value="1"/>
</dbReference>
<dbReference type="PANTHER" id="PTHR47514:SF1">
    <property type="entry name" value="TRANSKETOLASE N-TERMINAL SECTION-RELATED"/>
    <property type="match status" value="1"/>
</dbReference>
<dbReference type="Pfam" id="PF00456">
    <property type="entry name" value="Transketolase_N"/>
    <property type="match status" value="1"/>
</dbReference>
<dbReference type="SUPFAM" id="SSF52518">
    <property type="entry name" value="Thiamin diphosphate-binding fold (THDP-binding)"/>
    <property type="match status" value="1"/>
</dbReference>
<dbReference type="InterPro" id="IPR029061">
    <property type="entry name" value="THDP-binding"/>
</dbReference>
<proteinExistence type="inferred from homology"/>
<organism evidence="5 6">
    <name type="scientific">Anaerotruncus colihominis DSM 17241</name>
    <dbReference type="NCBI Taxonomy" id="445972"/>
    <lineage>
        <taxon>Bacteria</taxon>
        <taxon>Bacillati</taxon>
        <taxon>Bacillota</taxon>
        <taxon>Clostridia</taxon>
        <taxon>Eubacteriales</taxon>
        <taxon>Oscillospiraceae</taxon>
        <taxon>Anaerotruncus</taxon>
    </lineage>
</organism>
<evidence type="ECO:0000256" key="1">
    <source>
        <dbReference type="ARBA" id="ARBA00001964"/>
    </source>
</evidence>
<reference evidence="5" key="1">
    <citation type="submission" date="2007-11" db="EMBL/GenBank/DDBJ databases">
        <authorList>
            <person name="Fulton L."/>
            <person name="Clifton S."/>
            <person name="Fulton B."/>
            <person name="Xu J."/>
            <person name="Minx P."/>
            <person name="Pepin K.H."/>
            <person name="Johnson M."/>
            <person name="Thiruvilangam P."/>
            <person name="Bhonagiri V."/>
            <person name="Nash W.E."/>
            <person name="Mardis E.R."/>
            <person name="Wilson R.K."/>
        </authorList>
    </citation>
    <scope>NUCLEOTIDE SEQUENCE [LARGE SCALE GENOMIC DNA]</scope>
    <source>
        <strain evidence="5">DSM 17241</strain>
    </source>
</reference>
<evidence type="ECO:0000313" key="5">
    <source>
        <dbReference type="EMBL" id="EDS09853.1"/>
    </source>
</evidence>
<dbReference type="InterPro" id="IPR005474">
    <property type="entry name" value="Transketolase_N"/>
</dbReference>
<evidence type="ECO:0000256" key="3">
    <source>
        <dbReference type="ARBA" id="ARBA00023052"/>
    </source>
</evidence>
<evidence type="ECO:0000256" key="2">
    <source>
        <dbReference type="ARBA" id="ARBA00007131"/>
    </source>
</evidence>